<sequence length="183" mass="20733">MFISSAPGSLYYRWEFKYVNLKLEIKTTGAFEPSFTLGRAMRSLSVSVLGTGGVDSTTEQEQQTERMFKSTFRDFQGKTIEPAIFNSNTIDFNYSLGEFFNRLTNPIFFYRVHANGGKLEKPNFDYEQSNEFLQSAGNAWDIYVAEEEVTETTEQTCETLITADMTNADYGVVDYIGSPDANI</sequence>
<accession>A0A9W4WUX2</accession>
<keyword evidence="2" id="KW-1185">Reference proteome</keyword>
<dbReference type="AlphaFoldDB" id="A0A9W4WUX2"/>
<evidence type="ECO:0000313" key="2">
    <source>
        <dbReference type="Proteomes" id="UP001153678"/>
    </source>
</evidence>
<comment type="caution">
    <text evidence="1">The sequence shown here is derived from an EMBL/GenBank/DDBJ whole genome shotgun (WGS) entry which is preliminary data.</text>
</comment>
<gene>
    <name evidence="1" type="ORF">FWILDA_LOCUS13698</name>
</gene>
<proteinExistence type="predicted"/>
<name>A0A9W4WUX2_9GLOM</name>
<protein>
    <submittedName>
        <fullName evidence="1">1511_t:CDS:1</fullName>
    </submittedName>
</protein>
<dbReference type="EMBL" id="CAMKVN010005338">
    <property type="protein sequence ID" value="CAI2188674.1"/>
    <property type="molecule type" value="Genomic_DNA"/>
</dbReference>
<dbReference type="OrthoDB" id="2445851at2759"/>
<dbReference type="Proteomes" id="UP001153678">
    <property type="component" value="Unassembled WGS sequence"/>
</dbReference>
<reference evidence="1" key="1">
    <citation type="submission" date="2022-08" db="EMBL/GenBank/DDBJ databases">
        <authorList>
            <person name="Kallberg Y."/>
            <person name="Tangrot J."/>
            <person name="Rosling A."/>
        </authorList>
    </citation>
    <scope>NUCLEOTIDE SEQUENCE</scope>
    <source>
        <strain evidence="1">Wild A</strain>
    </source>
</reference>
<organism evidence="1 2">
    <name type="scientific">Funneliformis geosporum</name>
    <dbReference type="NCBI Taxonomy" id="1117311"/>
    <lineage>
        <taxon>Eukaryota</taxon>
        <taxon>Fungi</taxon>
        <taxon>Fungi incertae sedis</taxon>
        <taxon>Mucoromycota</taxon>
        <taxon>Glomeromycotina</taxon>
        <taxon>Glomeromycetes</taxon>
        <taxon>Glomerales</taxon>
        <taxon>Glomeraceae</taxon>
        <taxon>Funneliformis</taxon>
    </lineage>
</organism>
<evidence type="ECO:0000313" key="1">
    <source>
        <dbReference type="EMBL" id="CAI2188674.1"/>
    </source>
</evidence>